<dbReference type="EMBL" id="CABVHY010000040">
    <property type="protein sequence ID" value="VVO40450.1"/>
    <property type="molecule type" value="Genomic_DNA"/>
</dbReference>
<evidence type="ECO:0000313" key="2">
    <source>
        <dbReference type="Proteomes" id="UP000379480"/>
    </source>
</evidence>
<dbReference type="AlphaFoldDB" id="A0A5E7FMJ7"/>
<gene>
    <name evidence="1" type="ORF">PS723_05785</name>
</gene>
<evidence type="ECO:0000313" key="1">
    <source>
        <dbReference type="EMBL" id="VVO40450.1"/>
    </source>
</evidence>
<organism evidence="1 2">
    <name type="scientific">Pseudomonas fluorescens</name>
    <dbReference type="NCBI Taxonomy" id="294"/>
    <lineage>
        <taxon>Bacteria</taxon>
        <taxon>Pseudomonadati</taxon>
        <taxon>Pseudomonadota</taxon>
        <taxon>Gammaproteobacteria</taxon>
        <taxon>Pseudomonadales</taxon>
        <taxon>Pseudomonadaceae</taxon>
        <taxon>Pseudomonas</taxon>
    </lineage>
</organism>
<proteinExistence type="predicted"/>
<name>A0A5E7FMJ7_PSEFL</name>
<accession>A0A5E7FMJ7</accession>
<sequence>MAPNDLQQAFGETDRRIAQCAIAPSDMWWVRTNLCRSCRRLRSFDLRHVVDIEKIAAYRQLLRRPRTPAICWVRTNLCRSCRRLRSFDLRYVVAIEKIAAYRQLLHRPGTPAMWWVRTNLCSCIVAGAKIRCLLADPRANPEHPSHRRTTGPASGPYCHGTRAQSDADFTFGCHEPLTPTHCTSLHRNPASRPDCSQGAQPTRALLMINLERDLSACG</sequence>
<protein>
    <submittedName>
        <fullName evidence="1">Uncharacterized protein</fullName>
    </submittedName>
</protein>
<reference evidence="1 2" key="1">
    <citation type="submission" date="2019-09" db="EMBL/GenBank/DDBJ databases">
        <authorList>
            <person name="Chandra G."/>
            <person name="Truman W A."/>
        </authorList>
    </citation>
    <scope>NUCLEOTIDE SEQUENCE [LARGE SCALE GENOMIC DNA]</scope>
    <source>
        <strain evidence="1">PS723</strain>
    </source>
</reference>
<dbReference type="Proteomes" id="UP000379480">
    <property type="component" value="Unassembled WGS sequence"/>
</dbReference>